<dbReference type="InterPro" id="IPR011010">
    <property type="entry name" value="DNA_brk_join_enz"/>
</dbReference>
<dbReference type="GO" id="GO:0015074">
    <property type="term" value="P:DNA integration"/>
    <property type="evidence" value="ECO:0007669"/>
    <property type="project" value="UniProtKB-KW"/>
</dbReference>
<dbReference type="Gene3D" id="1.10.443.10">
    <property type="entry name" value="Intergrase catalytic core"/>
    <property type="match status" value="1"/>
</dbReference>
<keyword evidence="4" id="KW-0229">DNA integration</keyword>
<dbReference type="PANTHER" id="PTHR30629">
    <property type="entry name" value="PROPHAGE INTEGRASE"/>
    <property type="match status" value="1"/>
</dbReference>
<keyword evidence="7" id="KW-1179">Viral genome integration</keyword>
<proteinExistence type="inferred from homology"/>
<dbReference type="GO" id="GO:0046718">
    <property type="term" value="P:symbiont entry into host cell"/>
    <property type="evidence" value="ECO:0007669"/>
    <property type="project" value="UniProtKB-KW"/>
</dbReference>
<keyword evidence="3" id="KW-0808">Transferase</keyword>
<dbReference type="PANTHER" id="PTHR30629:SF2">
    <property type="entry name" value="PROPHAGE INTEGRASE INTS-RELATED"/>
    <property type="match status" value="1"/>
</dbReference>
<evidence type="ECO:0000256" key="6">
    <source>
        <dbReference type="ARBA" id="ARBA00023172"/>
    </source>
</evidence>
<comment type="similarity">
    <text evidence="1">Belongs to the 'phage' integrase family.</text>
</comment>
<organism evidence="11 12">
    <name type="scientific">Gordonia phage OneUp</name>
    <dbReference type="NCBI Taxonomy" id="1838074"/>
    <lineage>
        <taxon>Viruses</taxon>
        <taxon>Duplodnaviria</taxon>
        <taxon>Heunggongvirae</taxon>
        <taxon>Uroviricota</taxon>
        <taxon>Caudoviricetes</taxon>
        <taxon>Oneupvirus</taxon>
        <taxon>Oneupvirus oneup</taxon>
    </lineage>
</organism>
<keyword evidence="8" id="KW-1160">Virus entry into host cell</keyword>
<dbReference type="InterPro" id="IPR002104">
    <property type="entry name" value="Integrase_catalytic"/>
</dbReference>
<dbReference type="InterPro" id="IPR013762">
    <property type="entry name" value="Integrase-like_cat_sf"/>
</dbReference>
<dbReference type="SUPFAM" id="SSF56349">
    <property type="entry name" value="DNA breaking-rejoining enzymes"/>
    <property type="match status" value="1"/>
</dbReference>
<accession>A0A160DEV1</accession>
<dbReference type="InterPro" id="IPR010998">
    <property type="entry name" value="Integrase_recombinase_N"/>
</dbReference>
<evidence type="ECO:0000256" key="2">
    <source>
        <dbReference type="ARBA" id="ARBA00016082"/>
    </source>
</evidence>
<reference evidence="12" key="1">
    <citation type="submission" date="2016-03" db="EMBL/GenBank/DDBJ databases">
        <authorList>
            <person name="Ploux O."/>
        </authorList>
    </citation>
    <scope>NUCLEOTIDE SEQUENCE [LARGE SCALE GENOMIC DNA]</scope>
</reference>
<dbReference type="KEGG" id="vg:28800532"/>
<keyword evidence="5" id="KW-0238">DNA-binding</keyword>
<dbReference type="GO" id="GO:0016740">
    <property type="term" value="F:transferase activity"/>
    <property type="evidence" value="ECO:0007669"/>
    <property type="project" value="UniProtKB-KW"/>
</dbReference>
<dbReference type="GO" id="GO:0044826">
    <property type="term" value="P:viral genome integration into host DNA"/>
    <property type="evidence" value="ECO:0007669"/>
    <property type="project" value="UniProtKB-KW"/>
</dbReference>
<evidence type="ECO:0000256" key="9">
    <source>
        <dbReference type="ARBA" id="ARBA00049605"/>
    </source>
</evidence>
<sequence>MSTDEEKKERRRYGQGSTYYREERDVWVASKRVGYDNRGKPIRLSAQGKTEAKAIAKLDKKIRDFRLGKQTSKSKGTVGEYLDRWLSDVIADDVRPTTLHSYDSSVRNQIKPTIGTKKLAKLTPEDVRQMRRDIEAMYTEKARADPRYAETGPKRSRYAQVVLSKALADAVREEIIDRNVADTIYVKKPPATDKEQPALNAEQAKRLLRVALEKKDRWATRWAVALLTGVRQGETLGLTWDRVNFERKEILFDKQLQVLQNRHGCGTGSGKSWPCGMKVARACPHREYVIQPQYRNQVRILEEGKRSLALTPTKTKMSKRALPMSEPLEKILRAHKLSTMNESNPHNLVFHYEDGRPVYPRDDYDNWLAALDAADLERIKLHSTRHSTASIMSDMGIDRQVIMQILGHTNLNTTARYAAVGDTFRREAMESLSNLLDMFGEGDAGNTPALDV</sequence>
<dbReference type="GO" id="GO:0075713">
    <property type="term" value="P:establishment of integrated proviral latency"/>
    <property type="evidence" value="ECO:0007669"/>
    <property type="project" value="UniProtKB-KW"/>
</dbReference>
<dbReference type="InterPro" id="IPR050808">
    <property type="entry name" value="Phage_Integrase"/>
</dbReference>
<evidence type="ECO:0000256" key="3">
    <source>
        <dbReference type="ARBA" id="ARBA00022679"/>
    </source>
</evidence>
<evidence type="ECO:0000256" key="7">
    <source>
        <dbReference type="ARBA" id="ARBA00023195"/>
    </source>
</evidence>
<dbReference type="GeneID" id="28800532"/>
<keyword evidence="12" id="KW-1185">Reference proteome</keyword>
<dbReference type="Pfam" id="PF14659">
    <property type="entry name" value="Phage_int_SAM_3"/>
    <property type="match status" value="1"/>
</dbReference>
<name>A0A160DEV1_9CAUD</name>
<dbReference type="CDD" id="cd01189">
    <property type="entry name" value="INT_ICEBs1_C_like"/>
    <property type="match status" value="1"/>
</dbReference>
<evidence type="ECO:0000256" key="5">
    <source>
        <dbReference type="ARBA" id="ARBA00023125"/>
    </source>
</evidence>
<dbReference type="Pfam" id="PF00589">
    <property type="entry name" value="Phage_integrase"/>
    <property type="match status" value="1"/>
</dbReference>
<comment type="function">
    <text evidence="9">Integrase is necessary for integration of the phage into the host genome by site-specific recombination. In conjunction with excisionase, integrase is also necessary for excision of the prophage from the host genome.</text>
</comment>
<dbReference type="EMBL" id="KU998245">
    <property type="protein sequence ID" value="ANA86408.1"/>
    <property type="molecule type" value="Genomic_DNA"/>
</dbReference>
<dbReference type="InterPro" id="IPR004107">
    <property type="entry name" value="Integrase_SAM-like_N"/>
</dbReference>
<dbReference type="Gene3D" id="1.10.150.130">
    <property type="match status" value="1"/>
</dbReference>
<feature type="domain" description="Tyr recombinase" evidence="10">
    <location>
        <begin position="194"/>
        <end position="430"/>
    </location>
</feature>
<dbReference type="OrthoDB" id="3956at10239"/>
<protein>
    <recommendedName>
        <fullName evidence="2">Integrase</fullName>
    </recommendedName>
</protein>
<evidence type="ECO:0000256" key="8">
    <source>
        <dbReference type="ARBA" id="ARBA00023296"/>
    </source>
</evidence>
<dbReference type="GO" id="GO:0003677">
    <property type="term" value="F:DNA binding"/>
    <property type="evidence" value="ECO:0007669"/>
    <property type="project" value="UniProtKB-KW"/>
</dbReference>
<dbReference type="Proteomes" id="UP000204609">
    <property type="component" value="Segment"/>
</dbReference>
<evidence type="ECO:0000313" key="12">
    <source>
        <dbReference type="Proteomes" id="UP000204609"/>
    </source>
</evidence>
<evidence type="ECO:0000259" key="10">
    <source>
        <dbReference type="PROSITE" id="PS51898"/>
    </source>
</evidence>
<dbReference type="GO" id="GO:0006310">
    <property type="term" value="P:DNA recombination"/>
    <property type="evidence" value="ECO:0007669"/>
    <property type="project" value="UniProtKB-KW"/>
</dbReference>
<gene>
    <name evidence="11" type="primary">74</name>
    <name evidence="11" type="ORF">PBI_ONEUP_74</name>
</gene>
<evidence type="ECO:0000256" key="4">
    <source>
        <dbReference type="ARBA" id="ARBA00022908"/>
    </source>
</evidence>
<keyword evidence="6" id="KW-0233">DNA recombination</keyword>
<evidence type="ECO:0000256" key="1">
    <source>
        <dbReference type="ARBA" id="ARBA00008857"/>
    </source>
</evidence>
<dbReference type="RefSeq" id="YP_009274490.1">
    <property type="nucleotide sequence ID" value="NC_030917.1"/>
</dbReference>
<dbReference type="PROSITE" id="PS51898">
    <property type="entry name" value="TYR_RECOMBINASE"/>
    <property type="match status" value="1"/>
</dbReference>
<evidence type="ECO:0000313" key="11">
    <source>
        <dbReference type="EMBL" id="ANA86408.1"/>
    </source>
</evidence>